<reference evidence="5" key="1">
    <citation type="submission" date="2021-01" db="EMBL/GenBank/DDBJ databases">
        <title>Modified the classification status of verrucomicrobia.</title>
        <authorList>
            <person name="Feng X."/>
        </authorList>
    </citation>
    <scope>NUCLEOTIDE SEQUENCE</scope>
    <source>
        <strain evidence="5">_KCTC 22039</strain>
    </source>
</reference>
<accession>A0A8J7SIN5</accession>
<dbReference type="Pfam" id="PF12833">
    <property type="entry name" value="HTH_18"/>
    <property type="match status" value="1"/>
</dbReference>
<dbReference type="PROSITE" id="PS01124">
    <property type="entry name" value="HTH_ARAC_FAMILY_2"/>
    <property type="match status" value="1"/>
</dbReference>
<dbReference type="Gene3D" id="1.10.10.60">
    <property type="entry name" value="Homeodomain-like"/>
    <property type="match status" value="1"/>
</dbReference>
<dbReference type="SMART" id="SM00342">
    <property type="entry name" value="HTH_ARAC"/>
    <property type="match status" value="1"/>
</dbReference>
<dbReference type="PANTHER" id="PTHR30146:SF24">
    <property type="entry name" value="XYLOSE OPERON REGULATORY PROTEIN"/>
    <property type="match status" value="1"/>
</dbReference>
<gene>
    <name evidence="5" type="ORF">JIN82_05300</name>
</gene>
<evidence type="ECO:0000313" key="5">
    <source>
        <dbReference type="EMBL" id="MBK1790571.1"/>
    </source>
</evidence>
<keyword evidence="6" id="KW-1185">Reference proteome</keyword>
<evidence type="ECO:0000256" key="1">
    <source>
        <dbReference type="ARBA" id="ARBA00023015"/>
    </source>
</evidence>
<dbReference type="SUPFAM" id="SSF53822">
    <property type="entry name" value="Periplasmic binding protein-like I"/>
    <property type="match status" value="1"/>
</dbReference>
<keyword evidence="3" id="KW-0804">Transcription</keyword>
<protein>
    <submittedName>
        <fullName evidence="5">Substrate-binding domain-containing protein</fullName>
    </submittedName>
</protein>
<evidence type="ECO:0000259" key="4">
    <source>
        <dbReference type="PROSITE" id="PS01124"/>
    </source>
</evidence>
<proteinExistence type="predicted"/>
<dbReference type="Proteomes" id="UP000624703">
    <property type="component" value="Unassembled WGS sequence"/>
</dbReference>
<dbReference type="Pfam" id="PF13377">
    <property type="entry name" value="Peripla_BP_3"/>
    <property type="match status" value="1"/>
</dbReference>
<dbReference type="RefSeq" id="WP_200310605.1">
    <property type="nucleotide sequence ID" value="NZ_JAENIM010000023.1"/>
</dbReference>
<dbReference type="PANTHER" id="PTHR30146">
    <property type="entry name" value="LACI-RELATED TRANSCRIPTIONAL REPRESSOR"/>
    <property type="match status" value="1"/>
</dbReference>
<sequence length="379" mass="41851">MRKKRILFMSDRIGYFTRELLRGIIDVSKEREWWDVWTSPAVSERQQLEKLVARGGISGVIARGVAADTLVYLRQLGVPVVELRGPAGFVSEEQIGPHADDYAVGQIAASEFQRLGVLSAGYVHWEGVLWSKQRGDAFTESINWGGCEWLRLEPEESTGWTAIEKIADWLESKTKPIGVLGCCDQVGLAVLQACVLINARVPEEVAVIGVDNDVLACDFASPALSSIDLNPIDIGRAAAIHLARRLDLTRVPREEEVRPPYLVARGSSHRVDRYLQIYQSALYWMDQNALRGASVSEVATACGYSRRGLERAFGKHAGTSPGHVLRDIKTQAIIKLLQTQNLPLEKIAAQSGFPDASSLGQFIKRQTGKSPGELRQLDH</sequence>
<evidence type="ECO:0000313" key="6">
    <source>
        <dbReference type="Proteomes" id="UP000624703"/>
    </source>
</evidence>
<dbReference type="InterPro" id="IPR009057">
    <property type="entry name" value="Homeodomain-like_sf"/>
</dbReference>
<dbReference type="Gene3D" id="3.40.50.2300">
    <property type="match status" value="2"/>
</dbReference>
<feature type="domain" description="HTH araC/xylS-type" evidence="4">
    <location>
        <begin position="279"/>
        <end position="377"/>
    </location>
</feature>
<comment type="caution">
    <text evidence="5">The sequence shown here is derived from an EMBL/GenBank/DDBJ whole genome shotgun (WGS) entry which is preliminary data.</text>
</comment>
<dbReference type="AlphaFoldDB" id="A0A8J7SIN5"/>
<dbReference type="InterPro" id="IPR018060">
    <property type="entry name" value="HTH_AraC"/>
</dbReference>
<dbReference type="EMBL" id="JAENIM010000023">
    <property type="protein sequence ID" value="MBK1790571.1"/>
    <property type="molecule type" value="Genomic_DNA"/>
</dbReference>
<dbReference type="InterPro" id="IPR046335">
    <property type="entry name" value="LacI/GalR-like_sensor"/>
</dbReference>
<keyword evidence="1" id="KW-0805">Transcription regulation</keyword>
<evidence type="ECO:0000256" key="2">
    <source>
        <dbReference type="ARBA" id="ARBA00023125"/>
    </source>
</evidence>
<dbReference type="InterPro" id="IPR028082">
    <property type="entry name" value="Peripla_BP_I"/>
</dbReference>
<dbReference type="SUPFAM" id="SSF46689">
    <property type="entry name" value="Homeodomain-like"/>
    <property type="match status" value="2"/>
</dbReference>
<dbReference type="GO" id="GO:0000976">
    <property type="term" value="F:transcription cis-regulatory region binding"/>
    <property type="evidence" value="ECO:0007669"/>
    <property type="project" value="TreeGrafter"/>
</dbReference>
<keyword evidence="2" id="KW-0238">DNA-binding</keyword>
<name>A0A8J7SIN5_9BACT</name>
<organism evidence="5 6">
    <name type="scientific">Persicirhabdus sediminis</name>
    <dbReference type="NCBI Taxonomy" id="454144"/>
    <lineage>
        <taxon>Bacteria</taxon>
        <taxon>Pseudomonadati</taxon>
        <taxon>Verrucomicrobiota</taxon>
        <taxon>Verrucomicrobiia</taxon>
        <taxon>Verrucomicrobiales</taxon>
        <taxon>Verrucomicrobiaceae</taxon>
        <taxon>Persicirhabdus</taxon>
    </lineage>
</organism>
<dbReference type="GO" id="GO:0003700">
    <property type="term" value="F:DNA-binding transcription factor activity"/>
    <property type="evidence" value="ECO:0007669"/>
    <property type="project" value="InterPro"/>
</dbReference>
<evidence type="ECO:0000256" key="3">
    <source>
        <dbReference type="ARBA" id="ARBA00023163"/>
    </source>
</evidence>